<reference evidence="2" key="1">
    <citation type="journal article" date="2019" name="Curr. Biol.">
        <title>Genome Sequence of Striga asiatica Provides Insight into the Evolution of Plant Parasitism.</title>
        <authorList>
            <person name="Yoshida S."/>
            <person name="Kim S."/>
            <person name="Wafula E.K."/>
            <person name="Tanskanen J."/>
            <person name="Kim Y.M."/>
            <person name="Honaas L."/>
            <person name="Yang Z."/>
            <person name="Spallek T."/>
            <person name="Conn C.E."/>
            <person name="Ichihashi Y."/>
            <person name="Cheong K."/>
            <person name="Cui S."/>
            <person name="Der J.P."/>
            <person name="Gundlach H."/>
            <person name="Jiao Y."/>
            <person name="Hori C."/>
            <person name="Ishida J.K."/>
            <person name="Kasahara H."/>
            <person name="Kiba T."/>
            <person name="Kim M.S."/>
            <person name="Koo N."/>
            <person name="Laohavisit A."/>
            <person name="Lee Y.H."/>
            <person name="Lumba S."/>
            <person name="McCourt P."/>
            <person name="Mortimer J.C."/>
            <person name="Mutuku J.M."/>
            <person name="Nomura T."/>
            <person name="Sasaki-Sekimoto Y."/>
            <person name="Seto Y."/>
            <person name="Wang Y."/>
            <person name="Wakatake T."/>
            <person name="Sakakibara H."/>
            <person name="Demura T."/>
            <person name="Yamaguchi S."/>
            <person name="Yoneyama K."/>
            <person name="Manabe R.I."/>
            <person name="Nelson D.C."/>
            <person name="Schulman A.H."/>
            <person name="Timko M.P."/>
            <person name="dePamphilis C.W."/>
            <person name="Choi D."/>
            <person name="Shirasu K."/>
        </authorList>
    </citation>
    <scope>NUCLEOTIDE SEQUENCE [LARGE SCALE GENOMIC DNA]</scope>
    <source>
        <strain evidence="2">cv. UVA1</strain>
    </source>
</reference>
<dbReference type="AlphaFoldDB" id="A0A5A7Q3Y4"/>
<gene>
    <name evidence="1" type="ORF">STAS_16233</name>
</gene>
<sequence>MRSSVKFDNSLIHEGSTPENSFLLVSNLPSSCNLQIPSGNSPENLFPAINETDCEIRPCNLLFEISRYLSLLKPHSPFGTFPESSLIINFFPRQRLGGSGPSKLLFDKSNCSRPECRPKLGGIFPDKLLLNSNSSVSTGLRAIASGIFPDRKLFFKWKDSTCRAARLAGIFPVRLFWEKSKRTSDVRLENVSGISPEM</sequence>
<dbReference type="OrthoDB" id="1837729at2759"/>
<accession>A0A5A7Q3Y4</accession>
<protein>
    <submittedName>
        <fullName evidence="1">sn-glycerol-3-phosphate transport system permease protein UgpE</fullName>
    </submittedName>
</protein>
<keyword evidence="2" id="KW-1185">Reference proteome</keyword>
<evidence type="ECO:0000313" key="1">
    <source>
        <dbReference type="EMBL" id="GER39606.1"/>
    </source>
</evidence>
<organism evidence="1 2">
    <name type="scientific">Striga asiatica</name>
    <name type="common">Asiatic witchweed</name>
    <name type="synonym">Buchnera asiatica</name>
    <dbReference type="NCBI Taxonomy" id="4170"/>
    <lineage>
        <taxon>Eukaryota</taxon>
        <taxon>Viridiplantae</taxon>
        <taxon>Streptophyta</taxon>
        <taxon>Embryophyta</taxon>
        <taxon>Tracheophyta</taxon>
        <taxon>Spermatophyta</taxon>
        <taxon>Magnoliopsida</taxon>
        <taxon>eudicotyledons</taxon>
        <taxon>Gunneridae</taxon>
        <taxon>Pentapetalae</taxon>
        <taxon>asterids</taxon>
        <taxon>lamiids</taxon>
        <taxon>Lamiales</taxon>
        <taxon>Orobanchaceae</taxon>
        <taxon>Buchnereae</taxon>
        <taxon>Striga</taxon>
    </lineage>
</organism>
<dbReference type="EMBL" id="BKCP01005727">
    <property type="protein sequence ID" value="GER39606.1"/>
    <property type="molecule type" value="Genomic_DNA"/>
</dbReference>
<dbReference type="Proteomes" id="UP000325081">
    <property type="component" value="Unassembled WGS sequence"/>
</dbReference>
<proteinExistence type="predicted"/>
<name>A0A5A7Q3Y4_STRAF</name>
<comment type="caution">
    <text evidence="1">The sequence shown here is derived from an EMBL/GenBank/DDBJ whole genome shotgun (WGS) entry which is preliminary data.</text>
</comment>
<evidence type="ECO:0000313" key="2">
    <source>
        <dbReference type="Proteomes" id="UP000325081"/>
    </source>
</evidence>